<comment type="caution">
    <text evidence="3">The sequence shown here is derived from an EMBL/GenBank/DDBJ whole genome shotgun (WGS) entry which is preliminary data.</text>
</comment>
<feature type="region of interest" description="Disordered" evidence="2">
    <location>
        <begin position="57"/>
        <end position="109"/>
    </location>
</feature>
<feature type="compositionally biased region" description="Low complexity" evidence="2">
    <location>
        <begin position="57"/>
        <end position="67"/>
    </location>
</feature>
<evidence type="ECO:0000256" key="2">
    <source>
        <dbReference type="SAM" id="MobiDB-lite"/>
    </source>
</evidence>
<feature type="coiled-coil region" evidence="1">
    <location>
        <begin position="203"/>
        <end position="272"/>
    </location>
</feature>
<dbReference type="Proteomes" id="UP000295606">
    <property type="component" value="Unassembled WGS sequence"/>
</dbReference>
<evidence type="ECO:0000313" key="4">
    <source>
        <dbReference type="Proteomes" id="UP000295606"/>
    </source>
</evidence>
<evidence type="ECO:0000256" key="1">
    <source>
        <dbReference type="SAM" id="Coils"/>
    </source>
</evidence>
<dbReference type="EMBL" id="SMOD01000036">
    <property type="protein sequence ID" value="TDG03791.1"/>
    <property type="molecule type" value="Genomic_DNA"/>
</dbReference>
<keyword evidence="1" id="KW-0175">Coiled coil</keyword>
<organism evidence="3 4">
    <name type="scientific">Paraburkholderia guartelaensis</name>
    <dbReference type="NCBI Taxonomy" id="2546446"/>
    <lineage>
        <taxon>Bacteria</taxon>
        <taxon>Pseudomonadati</taxon>
        <taxon>Pseudomonadota</taxon>
        <taxon>Betaproteobacteria</taxon>
        <taxon>Burkholderiales</taxon>
        <taxon>Burkholderiaceae</taxon>
        <taxon>Paraburkholderia</taxon>
    </lineage>
</organism>
<name>A0A4R5L778_9BURK</name>
<reference evidence="3 4" key="1">
    <citation type="submission" date="2019-03" db="EMBL/GenBank/DDBJ databases">
        <title>Paraburkholderia sp. isolated from native Mimosa gymnas in Guartela State Park, Brazil.</title>
        <authorList>
            <person name="Paulitsch F."/>
            <person name="Hungria M."/>
            <person name="Delamuta J.R.M."/>
            <person name="Ribeiro R.A."/>
            <person name="Dall'Agnol R."/>
            <person name="Silva J.S.B."/>
        </authorList>
    </citation>
    <scope>NUCLEOTIDE SEQUENCE [LARGE SCALE GENOMIC DNA]</scope>
    <source>
        <strain evidence="3 4">CNPSo 3008</strain>
    </source>
</reference>
<gene>
    <name evidence="3" type="ORF">E1N52_33160</name>
</gene>
<dbReference type="OrthoDB" id="9135325at2"/>
<evidence type="ECO:0000313" key="3">
    <source>
        <dbReference type="EMBL" id="TDG03791.1"/>
    </source>
</evidence>
<proteinExistence type="predicted"/>
<sequence>MPRCRARSALFLARQTGGTAVKSILNRRNTALSGAPSRILAVAHDAATQRAVASEAASRVSQSVPEPTVTPPEAPVEVESRAEPAAGAAVPSEGAGGPRPVSTLHPVPVMPAHLNGRPVQIADGAAFEALHAADELMTFRVYRCFAYTVSLFFHPPTLGYFVALHQESVLWRALKANDLDAAGSAFHLMQEQATRLADGETRRVQLVAQNAELTRQIEESEAQAERLRVDLQRHAEQEQTVTGRQHQVRKDVAQLEAQRIAAQAQLNKAHRALHQLKVATSEGVPHLHAR</sequence>
<accession>A0A4R5L778</accession>
<dbReference type="AlphaFoldDB" id="A0A4R5L778"/>
<dbReference type="Pfam" id="PF11180">
    <property type="entry name" value="DUF2968"/>
    <property type="match status" value="1"/>
</dbReference>
<dbReference type="InterPro" id="IPR021350">
    <property type="entry name" value="DUF2968"/>
</dbReference>
<protein>
    <submittedName>
        <fullName evidence="3">DUF2968 domain-containing protein</fullName>
    </submittedName>
</protein>